<dbReference type="Proteomes" id="UP000759443">
    <property type="component" value="Unassembled WGS sequence"/>
</dbReference>
<dbReference type="EMBL" id="JAGGJU010000004">
    <property type="protein sequence ID" value="MBP1850163.1"/>
    <property type="molecule type" value="Genomic_DNA"/>
</dbReference>
<sequence>MRIDSGLNGYYYQSRVSYSKDDADDASGEAATTARARTQDPSVSSSFLSASLSGALWALEGSSETDATGSSTMRMTTDQPRFNEAEQVEAFYLEYGDPQA</sequence>
<evidence type="ECO:0000313" key="2">
    <source>
        <dbReference type="EMBL" id="MBP1850163.1"/>
    </source>
</evidence>
<name>A0ABS4DWU4_9HYPH</name>
<proteinExistence type="predicted"/>
<protein>
    <submittedName>
        <fullName evidence="2">Uncharacterized protein</fullName>
    </submittedName>
</protein>
<dbReference type="RefSeq" id="WP_209943799.1">
    <property type="nucleotide sequence ID" value="NZ_JAGGJU010000004.1"/>
</dbReference>
<reference evidence="2 3" key="1">
    <citation type="submission" date="2021-03" db="EMBL/GenBank/DDBJ databases">
        <title>Genomic Encyclopedia of Type Strains, Phase IV (KMG-IV): sequencing the most valuable type-strain genomes for metagenomic binning, comparative biology and taxonomic classification.</title>
        <authorList>
            <person name="Goeker M."/>
        </authorList>
    </citation>
    <scope>NUCLEOTIDE SEQUENCE [LARGE SCALE GENOMIC DNA]</scope>
    <source>
        <strain evidence="2 3">DSM 21600</strain>
    </source>
</reference>
<gene>
    <name evidence="2" type="ORF">J2Z17_001597</name>
</gene>
<organism evidence="2 3">
    <name type="scientific">Rhizobium halophytocola</name>
    <dbReference type="NCBI Taxonomy" id="735519"/>
    <lineage>
        <taxon>Bacteria</taxon>
        <taxon>Pseudomonadati</taxon>
        <taxon>Pseudomonadota</taxon>
        <taxon>Alphaproteobacteria</taxon>
        <taxon>Hyphomicrobiales</taxon>
        <taxon>Rhizobiaceae</taxon>
        <taxon>Rhizobium/Agrobacterium group</taxon>
        <taxon>Rhizobium</taxon>
    </lineage>
</organism>
<comment type="caution">
    <text evidence="2">The sequence shown here is derived from an EMBL/GenBank/DDBJ whole genome shotgun (WGS) entry which is preliminary data.</text>
</comment>
<keyword evidence="3" id="KW-1185">Reference proteome</keyword>
<accession>A0ABS4DWU4</accession>
<evidence type="ECO:0000256" key="1">
    <source>
        <dbReference type="SAM" id="MobiDB-lite"/>
    </source>
</evidence>
<feature type="region of interest" description="Disordered" evidence="1">
    <location>
        <begin position="19"/>
        <end position="45"/>
    </location>
</feature>
<evidence type="ECO:0000313" key="3">
    <source>
        <dbReference type="Proteomes" id="UP000759443"/>
    </source>
</evidence>
<feature type="compositionally biased region" description="Polar residues" evidence="1">
    <location>
        <begin position="64"/>
        <end position="80"/>
    </location>
</feature>
<feature type="region of interest" description="Disordered" evidence="1">
    <location>
        <begin position="63"/>
        <end position="83"/>
    </location>
</feature>